<dbReference type="InterPro" id="IPR006697">
    <property type="entry name" value="RecC"/>
</dbReference>
<sequence length="1019" mass="117995">MQEIIDMSPNKFNFIAANSNLQLARELGDHIKKNFKDEDLVFEPVHIITPNKAQHNWLKEQLAVHLGFIANLEQHSLNSFFKQCTGQLFPENKEFPERGRLVWELFSALNNKEFKTEFKKIATYCGDDEVKRLALAQKVARLLGEYEQYKPELLESWKNNQEDKSNEDEAWQACLYRLSGFDQALITATDFKERLNKEPEALSTYKEIFLFGDLQFTPLQLQYLKVMQNFSEFRIQIFRTNLKLNEKNSLLQQWGKLARKTADDLQKLNLKIDAEVELPSAETDLQKIKQELLSEKNAGELGGDDSLLIYNSFTKLREVEAMYNYLVKTVDEANGKLGARDIAVYVPQLDPYIPAIKTVFDTAPHTFPYTLVSKGFSREEGFWSALEQVLDFEEENFTASAVFNLLESEPIQKSFGFSSELDLLRKAFLEANIRREYKGNPEYETHYVSFSYGLERLMYGFCLGDETPVEIEGRKIYPVDLFDGAQAQDLFRLYQLVEKLQELLDKKIEARSAADWHKLLMQIAEDFLSPEDWQEQRFSNFMQNLISLETSDETIAFRTFYHRFKDHLQQQDVQQIRGGGGIVFSGLYPGVSMPKKVVAFLGLNFKEFPRKSQQVSFDLLSEEDRIGTGDTDRGAFLQAFLNAEVKVLLSYIGQNIKDNSAIPASSIISEIQDYAEKKGKKIKEIKHALHAYNSKYFKEKEKDYFTYLIGKDSKLDLHKKEIDALQKPEEISLFSLESFLKDPFKHYYQKVLGVYYQDDVNLPEWEMFEPDNLEKWQIKYAVLSQNLETASGLEEQRELFLNQGIIPLKTPGEVLVEDAQQKVDLLTEKLREISSEEISEIEFEVPFYFEETGNHTLKCKLPMLGGQGLFLSVSKLKSKYKLAAYLRYLSLVAGGQADTLNYVCLADGEVQALKISYSGLVTQEQAKQTLRDWLSLYLKNFERIQPFSPEFGFSLKDVEADNKDLRKNIDKKFDSSYCYPSEYLRTEHRDGYFEKEDNLDDFKSNFKLIMEPVELANSK</sequence>
<dbReference type="Gene3D" id="1.10.10.160">
    <property type="match status" value="1"/>
</dbReference>
<dbReference type="Gene3D" id="1.10.10.990">
    <property type="match status" value="1"/>
</dbReference>
<evidence type="ECO:0000313" key="11">
    <source>
        <dbReference type="EMBL" id="TRO66960.1"/>
    </source>
</evidence>
<dbReference type="Gene3D" id="3.40.50.300">
    <property type="entry name" value="P-loop containing nucleotide triphosphate hydrolases"/>
    <property type="match status" value="2"/>
</dbReference>
<dbReference type="PANTHER" id="PTHR30591:SF1">
    <property type="entry name" value="RECBCD ENZYME SUBUNIT RECC"/>
    <property type="match status" value="1"/>
</dbReference>
<keyword evidence="6 11" id="KW-0269">Exonuclease</keyword>
<keyword evidence="7" id="KW-0067">ATP-binding</keyword>
<dbReference type="GO" id="GO:0006310">
    <property type="term" value="P:DNA recombination"/>
    <property type="evidence" value="ECO:0007669"/>
    <property type="project" value="TreeGrafter"/>
</dbReference>
<evidence type="ECO:0000256" key="7">
    <source>
        <dbReference type="ARBA" id="ARBA00022840"/>
    </source>
</evidence>
<reference evidence="11 12" key="1">
    <citation type="submission" date="2019-06" db="EMBL/GenBank/DDBJ databases">
        <title>Gramella sabulilitoris sp. nov., isolated from a marine sand.</title>
        <authorList>
            <person name="Yoon J.-H."/>
        </authorList>
    </citation>
    <scope>NUCLEOTIDE SEQUENCE [LARGE SCALE GENOMIC DNA]</scope>
    <source>
        <strain evidence="11 12">HSMS-1</strain>
    </source>
</reference>
<dbReference type="EMBL" id="VHSF01000001">
    <property type="protein sequence ID" value="TRO66960.1"/>
    <property type="molecule type" value="Genomic_DNA"/>
</dbReference>
<accession>A0A550I7L1</accession>
<dbReference type="PANTHER" id="PTHR30591">
    <property type="entry name" value="RECBCD ENZYME SUBUNIT RECC"/>
    <property type="match status" value="1"/>
</dbReference>
<evidence type="ECO:0000256" key="8">
    <source>
        <dbReference type="ARBA" id="ARBA00023125"/>
    </source>
</evidence>
<keyword evidence="9" id="KW-0234">DNA repair</keyword>
<keyword evidence="3" id="KW-0227">DNA damage</keyword>
<keyword evidence="4" id="KW-0378">Hydrolase</keyword>
<dbReference type="InterPro" id="IPR013986">
    <property type="entry name" value="DExx_box_DNA_helicase_dom_sf"/>
</dbReference>
<dbReference type="GO" id="GO:0008854">
    <property type="term" value="F:exodeoxyribonuclease V activity"/>
    <property type="evidence" value="ECO:0007669"/>
    <property type="project" value="InterPro"/>
</dbReference>
<name>A0A550I7L1_9FLAO</name>
<dbReference type="InterPro" id="IPR011335">
    <property type="entry name" value="Restrct_endonuc-II-like"/>
</dbReference>
<keyword evidence="5" id="KW-0347">Helicase</keyword>
<dbReference type="GO" id="GO:0005524">
    <property type="term" value="F:ATP binding"/>
    <property type="evidence" value="ECO:0007669"/>
    <property type="project" value="UniProtKB-KW"/>
</dbReference>
<evidence type="ECO:0000256" key="1">
    <source>
        <dbReference type="ARBA" id="ARBA00022722"/>
    </source>
</evidence>
<dbReference type="GO" id="GO:0004386">
    <property type="term" value="F:helicase activity"/>
    <property type="evidence" value="ECO:0007669"/>
    <property type="project" value="UniProtKB-KW"/>
</dbReference>
<keyword evidence="2" id="KW-0547">Nucleotide-binding</keyword>
<dbReference type="GO" id="GO:0003677">
    <property type="term" value="F:DNA binding"/>
    <property type="evidence" value="ECO:0007669"/>
    <property type="project" value="UniProtKB-KW"/>
</dbReference>
<evidence type="ECO:0000256" key="4">
    <source>
        <dbReference type="ARBA" id="ARBA00022801"/>
    </source>
</evidence>
<evidence type="ECO:0000256" key="3">
    <source>
        <dbReference type="ARBA" id="ARBA00022763"/>
    </source>
</evidence>
<protein>
    <submittedName>
        <fullName evidence="11">Exonuclease V subunit gamma</fullName>
    </submittedName>
</protein>
<dbReference type="OrthoDB" id="9762834at2"/>
<dbReference type="InterPro" id="IPR041500">
    <property type="entry name" value="RecC_C"/>
</dbReference>
<evidence type="ECO:0000256" key="2">
    <source>
        <dbReference type="ARBA" id="ARBA00022741"/>
    </source>
</evidence>
<dbReference type="RefSeq" id="WP_143409739.1">
    <property type="nucleotide sequence ID" value="NZ_VHSF01000001.1"/>
</dbReference>
<dbReference type="SUPFAM" id="SSF52980">
    <property type="entry name" value="Restriction endonuclease-like"/>
    <property type="match status" value="1"/>
</dbReference>
<evidence type="ECO:0000256" key="6">
    <source>
        <dbReference type="ARBA" id="ARBA00022839"/>
    </source>
</evidence>
<dbReference type="Pfam" id="PF04257">
    <property type="entry name" value="Exonuc_V_gamma"/>
    <property type="match status" value="1"/>
</dbReference>
<dbReference type="Pfam" id="PF17946">
    <property type="entry name" value="RecC_C"/>
    <property type="match status" value="1"/>
</dbReference>
<dbReference type="GO" id="GO:0009338">
    <property type="term" value="C:exodeoxyribonuclease V complex"/>
    <property type="evidence" value="ECO:0007669"/>
    <property type="project" value="InterPro"/>
</dbReference>
<dbReference type="SUPFAM" id="SSF52540">
    <property type="entry name" value="P-loop containing nucleoside triphosphate hydrolases"/>
    <property type="match status" value="2"/>
</dbReference>
<dbReference type="Gene3D" id="3.40.50.10930">
    <property type="match status" value="1"/>
</dbReference>
<dbReference type="Proteomes" id="UP000315131">
    <property type="component" value="Unassembled WGS sequence"/>
</dbReference>
<evidence type="ECO:0000313" key="12">
    <source>
        <dbReference type="Proteomes" id="UP000315131"/>
    </source>
</evidence>
<feature type="domain" description="RecC C-terminal" evidence="10">
    <location>
        <begin position="728"/>
        <end position="954"/>
    </location>
</feature>
<dbReference type="InterPro" id="IPR027417">
    <property type="entry name" value="P-loop_NTPase"/>
</dbReference>
<evidence type="ECO:0000259" key="10">
    <source>
        <dbReference type="Pfam" id="PF17946"/>
    </source>
</evidence>
<comment type="caution">
    <text evidence="11">The sequence shown here is derived from an EMBL/GenBank/DDBJ whole genome shotgun (WGS) entry which is preliminary data.</text>
</comment>
<dbReference type="AlphaFoldDB" id="A0A550I7L1"/>
<proteinExistence type="predicted"/>
<dbReference type="GO" id="GO:0006281">
    <property type="term" value="P:DNA repair"/>
    <property type="evidence" value="ECO:0007669"/>
    <property type="project" value="UniProtKB-KW"/>
</dbReference>
<keyword evidence="1" id="KW-0540">Nuclease</keyword>
<keyword evidence="12" id="KW-1185">Reference proteome</keyword>
<organism evidence="11 12">
    <name type="scientific">Christiangramia sabulilitoris</name>
    <dbReference type="NCBI Taxonomy" id="2583991"/>
    <lineage>
        <taxon>Bacteria</taxon>
        <taxon>Pseudomonadati</taxon>
        <taxon>Bacteroidota</taxon>
        <taxon>Flavobacteriia</taxon>
        <taxon>Flavobacteriales</taxon>
        <taxon>Flavobacteriaceae</taxon>
        <taxon>Christiangramia</taxon>
    </lineage>
</organism>
<evidence type="ECO:0000256" key="9">
    <source>
        <dbReference type="ARBA" id="ARBA00023204"/>
    </source>
</evidence>
<keyword evidence="8" id="KW-0238">DNA-binding</keyword>
<gene>
    <name evidence="11" type="ORF">FGM01_03460</name>
</gene>
<dbReference type="PIRSF" id="PIRSF000980">
    <property type="entry name" value="RecC"/>
    <property type="match status" value="1"/>
</dbReference>
<evidence type="ECO:0000256" key="5">
    <source>
        <dbReference type="ARBA" id="ARBA00022806"/>
    </source>
</evidence>